<gene>
    <name evidence="1" type="ORF">RPERSI_LOCUS15791</name>
</gene>
<accession>A0ACA9QVM1</accession>
<comment type="caution">
    <text evidence="1">The sequence shown here is derived from an EMBL/GenBank/DDBJ whole genome shotgun (WGS) entry which is preliminary data.</text>
</comment>
<dbReference type="Proteomes" id="UP000789920">
    <property type="component" value="Unassembled WGS sequence"/>
</dbReference>
<sequence length="217" mass="25046">MVGGMEEIIAINYQSFLNIQKLIDCEDVEEIHFIGSIIYKKNDATNPSFPEYLIIDGQQRITTFFVFCLVILEILKKNNSKNGFLIENINQLLFISDGRELCPRLIMRGEDEKTLGAILRYKNSEGNKQRVFEAYEHFRKKLGGGSMTGIHIKDYFEKLKSKFNFISIKLEKDDDALEVFKSINTSGITLTSTDLIKAEFFIIYEEKKLDCKKLAQD</sequence>
<evidence type="ECO:0000313" key="2">
    <source>
        <dbReference type="Proteomes" id="UP000789920"/>
    </source>
</evidence>
<reference evidence="1" key="1">
    <citation type="submission" date="2021-06" db="EMBL/GenBank/DDBJ databases">
        <authorList>
            <person name="Kallberg Y."/>
            <person name="Tangrot J."/>
            <person name="Rosling A."/>
        </authorList>
    </citation>
    <scope>NUCLEOTIDE SEQUENCE</scope>
    <source>
        <strain evidence="1">MA461A</strain>
    </source>
</reference>
<organism evidence="1 2">
    <name type="scientific">Racocetra persica</name>
    <dbReference type="NCBI Taxonomy" id="160502"/>
    <lineage>
        <taxon>Eukaryota</taxon>
        <taxon>Fungi</taxon>
        <taxon>Fungi incertae sedis</taxon>
        <taxon>Mucoromycota</taxon>
        <taxon>Glomeromycotina</taxon>
        <taxon>Glomeromycetes</taxon>
        <taxon>Diversisporales</taxon>
        <taxon>Gigasporaceae</taxon>
        <taxon>Racocetra</taxon>
    </lineage>
</organism>
<proteinExistence type="predicted"/>
<protein>
    <submittedName>
        <fullName evidence="1">35332_t:CDS:1</fullName>
    </submittedName>
</protein>
<keyword evidence="2" id="KW-1185">Reference proteome</keyword>
<evidence type="ECO:0000313" key="1">
    <source>
        <dbReference type="EMBL" id="CAG8765928.1"/>
    </source>
</evidence>
<dbReference type="EMBL" id="CAJVQC010038344">
    <property type="protein sequence ID" value="CAG8765928.1"/>
    <property type="molecule type" value="Genomic_DNA"/>
</dbReference>
<name>A0ACA9QVM1_9GLOM</name>